<dbReference type="Gene3D" id="3.40.50.720">
    <property type="entry name" value="NAD(P)-binding Rossmann-like Domain"/>
    <property type="match status" value="1"/>
</dbReference>
<protein>
    <submittedName>
        <fullName evidence="3">Short-chain dehydrogenase</fullName>
    </submittedName>
</protein>
<dbReference type="PROSITE" id="PS00061">
    <property type="entry name" value="ADH_SHORT"/>
    <property type="match status" value="1"/>
</dbReference>
<dbReference type="PRINTS" id="PR00081">
    <property type="entry name" value="GDHRDH"/>
</dbReference>
<gene>
    <name evidence="3" type="ORF">CVS30_04785</name>
</gene>
<dbReference type="RefSeq" id="WP_110484193.1">
    <property type="nucleotide sequence ID" value="NZ_QJVC01000003.1"/>
</dbReference>
<reference evidence="3 4" key="1">
    <citation type="submission" date="2018-05" db="EMBL/GenBank/DDBJ databases">
        <title>Genetic diversity of glacier-inhabiting Cryobacterium bacteria in China and description of Cryobacterium mengkeensis sp. nov. and Arthrobacter glacialis sp. nov.</title>
        <authorList>
            <person name="Liu Q."/>
            <person name="Xin Y.-H."/>
        </authorList>
    </citation>
    <scope>NUCLEOTIDE SEQUENCE [LARGE SCALE GENOMIC DNA]</scope>
    <source>
        <strain evidence="3 4">B7</strain>
    </source>
</reference>
<dbReference type="PANTHER" id="PTHR42760:SF40">
    <property type="entry name" value="3-OXOACYL-[ACYL-CARRIER-PROTEIN] REDUCTASE, CHLOROPLASTIC"/>
    <property type="match status" value="1"/>
</dbReference>
<comment type="similarity">
    <text evidence="1">Belongs to the short-chain dehydrogenases/reductases (SDR) family.</text>
</comment>
<dbReference type="Proteomes" id="UP000247980">
    <property type="component" value="Unassembled WGS sequence"/>
</dbReference>
<dbReference type="OrthoDB" id="4350228at2"/>
<dbReference type="GO" id="GO:0016616">
    <property type="term" value="F:oxidoreductase activity, acting on the CH-OH group of donors, NAD or NADP as acceptor"/>
    <property type="evidence" value="ECO:0007669"/>
    <property type="project" value="TreeGrafter"/>
</dbReference>
<dbReference type="SUPFAM" id="SSF51735">
    <property type="entry name" value="NAD(P)-binding Rossmann-fold domains"/>
    <property type="match status" value="1"/>
</dbReference>
<dbReference type="InterPro" id="IPR020904">
    <property type="entry name" value="Sc_DH/Rdtase_CS"/>
</dbReference>
<evidence type="ECO:0000256" key="1">
    <source>
        <dbReference type="ARBA" id="ARBA00006484"/>
    </source>
</evidence>
<organism evidence="3 4">
    <name type="scientific">Arthrobacter psychrolactophilus</name>
    <dbReference type="NCBI Taxonomy" id="92442"/>
    <lineage>
        <taxon>Bacteria</taxon>
        <taxon>Bacillati</taxon>
        <taxon>Actinomycetota</taxon>
        <taxon>Actinomycetes</taxon>
        <taxon>Micrococcales</taxon>
        <taxon>Micrococcaceae</taxon>
        <taxon>Arthrobacter</taxon>
    </lineage>
</organism>
<dbReference type="AlphaFoldDB" id="A0A2V5IRV8"/>
<accession>A0A2V5IRV8</accession>
<name>A0A2V5IRV8_9MICC</name>
<dbReference type="FunFam" id="3.40.50.720:FF:000173">
    <property type="entry name" value="3-oxoacyl-[acyl-carrier protein] reductase"/>
    <property type="match status" value="1"/>
</dbReference>
<sequence length="259" mass="27085">MSATAGTFPAERTAIITGAVSERGIGRATVNYLAENGWNIGIIDLDDAACKSVAAAVSAEFGVKAYGVGANVGDESSVRNAIDELEAQLPQIVALANVAGVSSPVGYLEVTADEWNRVLNINLNGVHYATRRVAESMVKNRVGRIVNISSVSAQRGGGTFSKTAYSVAKAGVIGLTRSTARELGPYDITVNAISPGPIDTDIMGGTLSQDRKDELVKDLVVNRVGSTRDIAAAIHFLISEDTGYISGQTLNVDGGLYMH</sequence>
<dbReference type="InterPro" id="IPR036291">
    <property type="entry name" value="NAD(P)-bd_dom_sf"/>
</dbReference>
<evidence type="ECO:0000313" key="4">
    <source>
        <dbReference type="Proteomes" id="UP000247980"/>
    </source>
</evidence>
<dbReference type="PRINTS" id="PR00080">
    <property type="entry name" value="SDRFAMILY"/>
</dbReference>
<evidence type="ECO:0000313" key="3">
    <source>
        <dbReference type="EMBL" id="PYI39288.1"/>
    </source>
</evidence>
<evidence type="ECO:0000256" key="2">
    <source>
        <dbReference type="ARBA" id="ARBA00023002"/>
    </source>
</evidence>
<keyword evidence="2" id="KW-0560">Oxidoreductase</keyword>
<dbReference type="Pfam" id="PF13561">
    <property type="entry name" value="adh_short_C2"/>
    <property type="match status" value="1"/>
</dbReference>
<dbReference type="GO" id="GO:0030497">
    <property type="term" value="P:fatty acid elongation"/>
    <property type="evidence" value="ECO:0007669"/>
    <property type="project" value="TreeGrafter"/>
</dbReference>
<dbReference type="EMBL" id="QJVC01000003">
    <property type="protein sequence ID" value="PYI39288.1"/>
    <property type="molecule type" value="Genomic_DNA"/>
</dbReference>
<dbReference type="PANTHER" id="PTHR42760">
    <property type="entry name" value="SHORT-CHAIN DEHYDROGENASES/REDUCTASES FAMILY MEMBER"/>
    <property type="match status" value="1"/>
</dbReference>
<proteinExistence type="inferred from homology"/>
<keyword evidence="4" id="KW-1185">Reference proteome</keyword>
<dbReference type="InterPro" id="IPR002347">
    <property type="entry name" value="SDR_fam"/>
</dbReference>
<comment type="caution">
    <text evidence="3">The sequence shown here is derived from an EMBL/GenBank/DDBJ whole genome shotgun (WGS) entry which is preliminary data.</text>
</comment>